<dbReference type="RefSeq" id="WP_046231700.1">
    <property type="nucleotide sequence ID" value="NZ_FONN01000006.1"/>
</dbReference>
<dbReference type="Proteomes" id="UP000183410">
    <property type="component" value="Unassembled WGS sequence"/>
</dbReference>
<keyword evidence="1" id="KW-0862">Zinc</keyword>
<evidence type="ECO:0000313" key="3">
    <source>
        <dbReference type="Proteomes" id="UP000183410"/>
    </source>
</evidence>
<dbReference type="GO" id="GO:0031179">
    <property type="term" value="P:peptide modification"/>
    <property type="evidence" value="ECO:0007669"/>
    <property type="project" value="InterPro"/>
</dbReference>
<keyword evidence="3" id="KW-1185">Reference proteome</keyword>
<keyword evidence="1" id="KW-0479">Metal-binding</keyword>
<name>A0A1I2D8W0_9BACL</name>
<dbReference type="GO" id="GO:0046872">
    <property type="term" value="F:metal ion binding"/>
    <property type="evidence" value="ECO:0007669"/>
    <property type="project" value="UniProtKB-KW"/>
</dbReference>
<evidence type="ECO:0000313" key="2">
    <source>
        <dbReference type="EMBL" id="SFE76982.1"/>
    </source>
</evidence>
<dbReference type="OrthoDB" id="1882482at2"/>
<feature type="binding site" evidence="1">
    <location>
        <position position="354"/>
    </location>
    <ligand>
        <name>Zn(2+)</name>
        <dbReference type="ChEBI" id="CHEBI:29105"/>
    </ligand>
</feature>
<dbReference type="Pfam" id="PF05147">
    <property type="entry name" value="LANC_like"/>
    <property type="match status" value="1"/>
</dbReference>
<dbReference type="PRINTS" id="PR01955">
    <property type="entry name" value="LANCFRANKIA"/>
</dbReference>
<protein>
    <submittedName>
        <fullName evidence="2">Lanthionine synthetase C-like protein</fullName>
    </submittedName>
</protein>
<dbReference type="InterPro" id="IPR007822">
    <property type="entry name" value="LANC-like"/>
</dbReference>
<dbReference type="PRINTS" id="PR01950">
    <property type="entry name" value="LANCSUPER"/>
</dbReference>
<sequence length="440" mass="49891">MLKFKEANLQMNINQIDKIQTIINHLKQTYGNVDKVMDFYEEQRFSQADLCSLAVGLPGLIILTVELGKLFPEENWQEVGHEYVRRLQTLINDGNVYSLSLWSGLTGIAVSTELLACTNKKYLKMKEALHSFILFNLPQEIERATENLHGNVEMLDYDCMEGLAGIGRYLLQFDDEESVSSTKAILDYLVALSSEFDRHGEFVPSWYIPQSNQFLEAEKVKYEQGNFNLGISHGIAGPLSLLSSAYTKGIRVEGQLEAIENIVAFFKRWVQHDDYGIVWPDRVSLEEYTAGTKSGVTVNNESWCYGIPGISHALSLAANALNDVSCETLGIRACNEMMKRPIDIWSIKSPTFCHGFAGLLYLLHKFHLKHRADWDRKPLYDTLEAILSEYDPELAFGFHDYDHGKIQNPGLLVGTAGIVLALISILKHQDYEWDYIFLIS</sequence>
<organism evidence="2 3">
    <name type="scientific">Paenibacillus algorifonticola</name>
    <dbReference type="NCBI Taxonomy" id="684063"/>
    <lineage>
        <taxon>Bacteria</taxon>
        <taxon>Bacillati</taxon>
        <taxon>Bacillota</taxon>
        <taxon>Bacilli</taxon>
        <taxon>Bacillales</taxon>
        <taxon>Paenibacillaceae</taxon>
        <taxon>Paenibacillus</taxon>
    </lineage>
</organism>
<feature type="binding site" evidence="1">
    <location>
        <position position="353"/>
    </location>
    <ligand>
        <name>Zn(2+)</name>
        <dbReference type="ChEBI" id="CHEBI:29105"/>
    </ligand>
</feature>
<dbReference type="InterPro" id="IPR033889">
    <property type="entry name" value="LanC"/>
</dbReference>
<dbReference type="CDD" id="cd04793">
    <property type="entry name" value="LanC"/>
    <property type="match status" value="1"/>
</dbReference>
<dbReference type="Gene3D" id="1.50.10.20">
    <property type="match status" value="1"/>
</dbReference>
<dbReference type="AlphaFoldDB" id="A0A1I2D8W0"/>
<proteinExistence type="predicted"/>
<dbReference type="SUPFAM" id="SSF158745">
    <property type="entry name" value="LanC-like"/>
    <property type="match status" value="1"/>
</dbReference>
<gene>
    <name evidence="2" type="ORF">SAMN04487969_106192</name>
</gene>
<accession>A0A1I2D8W0</accession>
<dbReference type="SMART" id="SM01260">
    <property type="entry name" value="LANC_like"/>
    <property type="match status" value="1"/>
</dbReference>
<reference evidence="3" key="1">
    <citation type="submission" date="2016-10" db="EMBL/GenBank/DDBJ databases">
        <authorList>
            <person name="Varghese N."/>
            <person name="Submissions S."/>
        </authorList>
    </citation>
    <scope>NUCLEOTIDE SEQUENCE [LARGE SCALE GENOMIC DNA]</scope>
    <source>
        <strain evidence="3">CGMCC 1.10223</strain>
    </source>
</reference>
<dbReference type="EMBL" id="FONN01000006">
    <property type="protein sequence ID" value="SFE76982.1"/>
    <property type="molecule type" value="Genomic_DNA"/>
</dbReference>
<feature type="binding site" evidence="1">
    <location>
        <position position="304"/>
    </location>
    <ligand>
        <name>Zn(2+)</name>
        <dbReference type="ChEBI" id="CHEBI:29105"/>
    </ligand>
</feature>
<evidence type="ECO:0000256" key="1">
    <source>
        <dbReference type="PIRSR" id="PIRSR607822-1"/>
    </source>
</evidence>